<evidence type="ECO:0000313" key="1">
    <source>
        <dbReference type="EMBL" id="JAE12200.1"/>
    </source>
</evidence>
<organism evidence="1">
    <name type="scientific">Arundo donax</name>
    <name type="common">Giant reed</name>
    <name type="synonym">Donax arundinaceus</name>
    <dbReference type="NCBI Taxonomy" id="35708"/>
    <lineage>
        <taxon>Eukaryota</taxon>
        <taxon>Viridiplantae</taxon>
        <taxon>Streptophyta</taxon>
        <taxon>Embryophyta</taxon>
        <taxon>Tracheophyta</taxon>
        <taxon>Spermatophyta</taxon>
        <taxon>Magnoliopsida</taxon>
        <taxon>Liliopsida</taxon>
        <taxon>Poales</taxon>
        <taxon>Poaceae</taxon>
        <taxon>PACMAD clade</taxon>
        <taxon>Arundinoideae</taxon>
        <taxon>Arundineae</taxon>
        <taxon>Arundo</taxon>
    </lineage>
</organism>
<reference evidence="1" key="1">
    <citation type="submission" date="2014-09" db="EMBL/GenBank/DDBJ databases">
        <authorList>
            <person name="Magalhaes I.L.F."/>
            <person name="Oliveira U."/>
            <person name="Santos F.R."/>
            <person name="Vidigal T.H.D.A."/>
            <person name="Brescovit A.D."/>
            <person name="Santos A.J."/>
        </authorList>
    </citation>
    <scope>NUCLEOTIDE SEQUENCE</scope>
    <source>
        <tissue evidence="1">Shoot tissue taken approximately 20 cm above the soil surface</tissue>
    </source>
</reference>
<proteinExistence type="predicted"/>
<dbReference type="EMBL" id="GBRH01185696">
    <property type="protein sequence ID" value="JAE12200.1"/>
    <property type="molecule type" value="Transcribed_RNA"/>
</dbReference>
<protein>
    <submittedName>
        <fullName evidence="1">Uncharacterized protein</fullName>
    </submittedName>
</protein>
<sequence length="101" mass="11003">MCVGSSMCTMNLSDAGIEAFRLTMNCAIGTSHEMNNPLIALTIFYEPWATENYQRKKTTPPKLGWDGSAIQFSRGVGEGSATGCLPFFTGVWRLPLFFGGV</sequence>
<reference evidence="1" key="2">
    <citation type="journal article" date="2015" name="Data Brief">
        <title>Shoot transcriptome of the giant reed, Arundo donax.</title>
        <authorList>
            <person name="Barrero R.A."/>
            <person name="Guerrero F.D."/>
            <person name="Moolhuijzen P."/>
            <person name="Goolsby J.A."/>
            <person name="Tidwell J."/>
            <person name="Bellgard S.E."/>
            <person name="Bellgard M.I."/>
        </authorList>
    </citation>
    <scope>NUCLEOTIDE SEQUENCE</scope>
    <source>
        <tissue evidence="1">Shoot tissue taken approximately 20 cm above the soil surface</tissue>
    </source>
</reference>
<dbReference type="AlphaFoldDB" id="A0A0A9FGQ2"/>
<accession>A0A0A9FGQ2</accession>
<name>A0A0A9FGQ2_ARUDO</name>